<geneLocation type="plasmid" evidence="4">
    <name>unnamed2</name>
</geneLocation>
<dbReference type="Proteomes" id="UP000185687">
    <property type="component" value="Unassembled WGS sequence"/>
</dbReference>
<dbReference type="EMBL" id="FTNP01000008">
    <property type="protein sequence ID" value="SIS06146.1"/>
    <property type="molecule type" value="Genomic_DNA"/>
</dbReference>
<feature type="region of interest" description="Disordered" evidence="2">
    <location>
        <begin position="117"/>
        <end position="167"/>
    </location>
</feature>
<dbReference type="Proteomes" id="UP000187321">
    <property type="component" value="Plasmid unnamed2"/>
</dbReference>
<dbReference type="InterPro" id="IPR013150">
    <property type="entry name" value="TFIIB_cyclin"/>
</dbReference>
<comment type="similarity">
    <text evidence="1">Belongs to the TFIIB family.</text>
</comment>
<evidence type="ECO:0000313" key="4">
    <source>
        <dbReference type="EMBL" id="APX98612.1"/>
    </source>
</evidence>
<evidence type="ECO:0000256" key="1">
    <source>
        <dbReference type="ARBA" id="ARBA00010857"/>
    </source>
</evidence>
<gene>
    <name evidence="4" type="ORF">BB347_18125</name>
    <name evidence="5" type="ORF">SAMN05421809_3641</name>
</gene>
<dbReference type="Pfam" id="PF00382">
    <property type="entry name" value="TFIIB"/>
    <property type="match status" value="1"/>
</dbReference>
<evidence type="ECO:0000259" key="3">
    <source>
        <dbReference type="Pfam" id="PF00382"/>
    </source>
</evidence>
<dbReference type="RefSeq" id="WP_076584062.1">
    <property type="nucleotide sequence ID" value="NZ_CP019329.1"/>
</dbReference>
<dbReference type="Gene3D" id="1.10.472.10">
    <property type="entry name" value="Cyclin-like"/>
    <property type="match status" value="1"/>
</dbReference>
<evidence type="ECO:0000256" key="2">
    <source>
        <dbReference type="SAM" id="MobiDB-lite"/>
    </source>
</evidence>
<protein>
    <submittedName>
        <fullName evidence="5">Transcription factor TFIIB repeat-containing protein</fullName>
    </submittedName>
</protein>
<evidence type="ECO:0000313" key="7">
    <source>
        <dbReference type="Proteomes" id="UP000187321"/>
    </source>
</evidence>
<dbReference type="GeneID" id="30957902"/>
<dbReference type="KEGG" id="hda:BB347_18125"/>
<keyword evidence="6" id="KW-1185">Reference proteome</keyword>
<dbReference type="PROSITE" id="PS00782">
    <property type="entry name" value="TFIIB"/>
    <property type="match status" value="1"/>
</dbReference>
<proteinExistence type="inferred from homology"/>
<dbReference type="AlphaFoldDB" id="A0A1N7G125"/>
<reference evidence="4 7" key="1">
    <citation type="submission" date="2017-01" db="EMBL/GenBank/DDBJ databases">
        <title>Complete genome sequence of Haloterrigena daqingensis type strain (JX313T).</title>
        <authorList>
            <person name="Shuang W."/>
        </authorList>
    </citation>
    <scope>NUCLEOTIDE SEQUENCE [LARGE SCALE GENOMIC DNA]</scope>
    <source>
        <strain evidence="7">JX313</strain>
        <strain evidence="4">JX313T</strain>
        <plasmid evidence="7">Plasmid unnamed2</plasmid>
        <plasmid evidence="4">unnamed2</plasmid>
    </source>
</reference>
<keyword evidence="4" id="KW-0614">Plasmid</keyword>
<evidence type="ECO:0000313" key="6">
    <source>
        <dbReference type="Proteomes" id="UP000185687"/>
    </source>
</evidence>
<feature type="compositionally biased region" description="Acidic residues" evidence="2">
    <location>
        <begin position="140"/>
        <end position="150"/>
    </location>
</feature>
<organism evidence="5 6">
    <name type="scientific">Natronorubrum daqingense</name>
    <dbReference type="NCBI Taxonomy" id="588898"/>
    <lineage>
        <taxon>Archaea</taxon>
        <taxon>Methanobacteriati</taxon>
        <taxon>Methanobacteriota</taxon>
        <taxon>Stenosarchaea group</taxon>
        <taxon>Halobacteria</taxon>
        <taxon>Halobacteriales</taxon>
        <taxon>Natrialbaceae</taxon>
        <taxon>Natronorubrum</taxon>
    </lineage>
</organism>
<dbReference type="EMBL" id="CP019329">
    <property type="protein sequence ID" value="APX98612.1"/>
    <property type="molecule type" value="Genomic_DNA"/>
</dbReference>
<feature type="domain" description="Transcription factor TFIIB cyclin-like" evidence="3">
    <location>
        <begin position="36"/>
        <end position="109"/>
    </location>
</feature>
<dbReference type="GO" id="GO:0017025">
    <property type="term" value="F:TBP-class protein binding"/>
    <property type="evidence" value="ECO:0007669"/>
    <property type="project" value="InterPro"/>
</dbReference>
<dbReference type="InterPro" id="IPR036915">
    <property type="entry name" value="Cyclin-like_sf"/>
</dbReference>
<dbReference type="SUPFAM" id="SSF47954">
    <property type="entry name" value="Cyclin-like"/>
    <property type="match status" value="1"/>
</dbReference>
<feature type="compositionally biased region" description="Polar residues" evidence="2">
    <location>
        <begin position="157"/>
        <end position="167"/>
    </location>
</feature>
<dbReference type="OrthoDB" id="7429at2157"/>
<evidence type="ECO:0000313" key="5">
    <source>
        <dbReference type="EMBL" id="SIS06146.1"/>
    </source>
</evidence>
<reference evidence="5 6" key="2">
    <citation type="submission" date="2017-01" db="EMBL/GenBank/DDBJ databases">
        <authorList>
            <person name="Mah S.A."/>
            <person name="Swanson W.J."/>
            <person name="Moy G.W."/>
            <person name="Vacquier V.D."/>
        </authorList>
    </citation>
    <scope>NUCLEOTIDE SEQUENCE [LARGE SCALE GENOMIC DNA]</scope>
    <source>
        <strain evidence="5 6">CGMCC 1.8909</strain>
    </source>
</reference>
<sequence length="167" mass="17625">MSTDRDGSTSGLTFPSDAIETALEDLPPGTITEEAKAYARECGQILDTHQYTSGRSPSGLAAASIYLASLVSNHPPYGSGEARKLSQEEAAAFFGVSQVTVREHYRNILEIRSEHAETISASGSGSGSGSSSETSREFGLESESESDSASDSDHSQRGSTATRGERR</sequence>
<name>A0A1N7G125_9EURY</name>
<accession>A0A1N7G125</accession>
<dbReference type="InterPro" id="IPR023486">
    <property type="entry name" value="TFIIB_CS"/>
</dbReference>